<evidence type="ECO:0000313" key="8">
    <source>
        <dbReference type="EMBL" id="MBB6389909.1"/>
    </source>
</evidence>
<evidence type="ECO:0000256" key="5">
    <source>
        <dbReference type="ARBA" id="ARBA00023239"/>
    </source>
</evidence>
<dbReference type="InterPro" id="IPR006156">
    <property type="entry name" value="Dihydroneopterin_aldolase"/>
</dbReference>
<comment type="function">
    <text evidence="6">Catalyzes the conversion of 7,8-dihydroneopterin to 6-hydroxymethyl-7,8-dihydropterin.</text>
</comment>
<dbReference type="Gene3D" id="3.30.1130.10">
    <property type="match status" value="1"/>
</dbReference>
<dbReference type="NCBIfam" id="TIGR00526">
    <property type="entry name" value="folB_dom"/>
    <property type="match status" value="1"/>
</dbReference>
<organism evidence="8 9">
    <name type="scientific">Microbacterium thalassium</name>
    <dbReference type="NCBI Taxonomy" id="362649"/>
    <lineage>
        <taxon>Bacteria</taxon>
        <taxon>Bacillati</taxon>
        <taxon>Actinomycetota</taxon>
        <taxon>Actinomycetes</taxon>
        <taxon>Micrococcales</taxon>
        <taxon>Microbacteriaceae</taxon>
        <taxon>Microbacterium</taxon>
    </lineage>
</organism>
<protein>
    <recommendedName>
        <fullName evidence="6">7,8-dihydroneopterin aldolase</fullName>
        <ecNumber evidence="6">4.1.2.25</ecNumber>
    </recommendedName>
</protein>
<evidence type="ECO:0000256" key="4">
    <source>
        <dbReference type="ARBA" id="ARBA00022909"/>
    </source>
</evidence>
<dbReference type="GO" id="GO:0004150">
    <property type="term" value="F:dihydroneopterin aldolase activity"/>
    <property type="evidence" value="ECO:0007669"/>
    <property type="project" value="UniProtKB-UniRule"/>
</dbReference>
<evidence type="ECO:0000313" key="9">
    <source>
        <dbReference type="Proteomes" id="UP000537775"/>
    </source>
</evidence>
<dbReference type="Proteomes" id="UP000537775">
    <property type="component" value="Unassembled WGS sequence"/>
</dbReference>
<dbReference type="PANTHER" id="PTHR42844:SF1">
    <property type="entry name" value="DIHYDRONEOPTERIN ALDOLASE 1-RELATED"/>
    <property type="match status" value="1"/>
</dbReference>
<dbReference type="InterPro" id="IPR043133">
    <property type="entry name" value="GTP-CH-I_C/QueF"/>
</dbReference>
<dbReference type="SUPFAM" id="SSF55620">
    <property type="entry name" value="Tetrahydrobiopterin biosynthesis enzymes-like"/>
    <property type="match status" value="1"/>
</dbReference>
<proteinExistence type="inferred from homology"/>
<dbReference type="SMART" id="SM00905">
    <property type="entry name" value="FolB"/>
    <property type="match status" value="1"/>
</dbReference>
<reference evidence="8 9" key="1">
    <citation type="submission" date="2020-08" db="EMBL/GenBank/DDBJ databases">
        <title>Sequencing the genomes of 1000 actinobacteria strains.</title>
        <authorList>
            <person name="Klenk H.-P."/>
        </authorList>
    </citation>
    <scope>NUCLEOTIDE SEQUENCE [LARGE SCALE GENOMIC DNA]</scope>
    <source>
        <strain evidence="8 9">DSM 12511</strain>
    </source>
</reference>
<keyword evidence="9" id="KW-1185">Reference proteome</keyword>
<evidence type="ECO:0000256" key="6">
    <source>
        <dbReference type="RuleBase" id="RU362079"/>
    </source>
</evidence>
<feature type="domain" description="Dihydroneopterin aldolase/epimerase" evidence="7">
    <location>
        <begin position="7"/>
        <end position="119"/>
    </location>
</feature>
<comment type="pathway">
    <text evidence="2 6">Cofactor biosynthesis; tetrahydrofolate biosynthesis; 2-amino-4-hydroxy-6-hydroxymethyl-7,8-dihydropteridine diphosphate from 7,8-dihydroneopterin triphosphate: step 3/4.</text>
</comment>
<accession>A0A7X0FLZ5</accession>
<name>A0A7X0FLZ5_9MICO</name>
<dbReference type="EMBL" id="JACHML010000001">
    <property type="protein sequence ID" value="MBB6389909.1"/>
    <property type="molecule type" value="Genomic_DNA"/>
</dbReference>
<dbReference type="GO" id="GO:0046654">
    <property type="term" value="P:tetrahydrofolate biosynthetic process"/>
    <property type="evidence" value="ECO:0007669"/>
    <property type="project" value="UniProtKB-UniRule"/>
</dbReference>
<comment type="caution">
    <text evidence="8">The sequence shown here is derived from an EMBL/GenBank/DDBJ whole genome shotgun (WGS) entry which is preliminary data.</text>
</comment>
<dbReference type="GO" id="GO:0005737">
    <property type="term" value="C:cytoplasm"/>
    <property type="evidence" value="ECO:0007669"/>
    <property type="project" value="TreeGrafter"/>
</dbReference>
<keyword evidence="4 6" id="KW-0289">Folate biosynthesis</keyword>
<dbReference type="Pfam" id="PF02152">
    <property type="entry name" value="FolB"/>
    <property type="match status" value="1"/>
</dbReference>
<evidence type="ECO:0000256" key="2">
    <source>
        <dbReference type="ARBA" id="ARBA00005013"/>
    </source>
</evidence>
<sequence length="128" mass="13971">MGHSDEITLTGLTVFGRHGVFAHERRDGQEFVVDVTMRLDMRRAAETDDVADTVHYGEIAERIAAVIGGRPVALIETLAARIADEVLAEPLIHSVRVTVHKPHAPIALAFDDVAVTIERRRPSDEAAA</sequence>
<dbReference type="EC" id="4.1.2.25" evidence="6"/>
<gene>
    <name evidence="8" type="ORF">HD594_000222</name>
</gene>
<evidence type="ECO:0000256" key="1">
    <source>
        <dbReference type="ARBA" id="ARBA00001353"/>
    </source>
</evidence>
<dbReference type="RefSeq" id="WP_184749186.1">
    <property type="nucleotide sequence ID" value="NZ_BAAAJR010000008.1"/>
</dbReference>
<dbReference type="UniPathway" id="UPA00077">
    <property type="reaction ID" value="UER00154"/>
</dbReference>
<dbReference type="AlphaFoldDB" id="A0A7X0FLZ5"/>
<dbReference type="FunFam" id="3.30.1130.10:FF:000003">
    <property type="entry name" value="7,8-dihydroneopterin aldolase"/>
    <property type="match status" value="1"/>
</dbReference>
<dbReference type="GO" id="GO:0046656">
    <property type="term" value="P:folic acid biosynthetic process"/>
    <property type="evidence" value="ECO:0007669"/>
    <property type="project" value="UniProtKB-UniRule"/>
</dbReference>
<dbReference type="InterPro" id="IPR006157">
    <property type="entry name" value="FolB_dom"/>
</dbReference>
<keyword evidence="5 6" id="KW-0456">Lyase</keyword>
<dbReference type="PANTHER" id="PTHR42844">
    <property type="entry name" value="DIHYDRONEOPTERIN ALDOLASE 1-RELATED"/>
    <property type="match status" value="1"/>
</dbReference>
<evidence type="ECO:0000256" key="3">
    <source>
        <dbReference type="ARBA" id="ARBA00005708"/>
    </source>
</evidence>
<evidence type="ECO:0000259" key="7">
    <source>
        <dbReference type="SMART" id="SM00905"/>
    </source>
</evidence>
<comment type="similarity">
    <text evidence="3 6">Belongs to the DHNA family.</text>
</comment>
<comment type="catalytic activity">
    <reaction evidence="1 6">
        <text>7,8-dihydroneopterin = 6-hydroxymethyl-7,8-dihydropterin + glycolaldehyde</text>
        <dbReference type="Rhea" id="RHEA:10540"/>
        <dbReference type="ChEBI" id="CHEBI:17001"/>
        <dbReference type="ChEBI" id="CHEBI:17071"/>
        <dbReference type="ChEBI" id="CHEBI:44841"/>
        <dbReference type="EC" id="4.1.2.25"/>
    </reaction>
</comment>
<dbReference type="NCBIfam" id="TIGR00525">
    <property type="entry name" value="folB"/>
    <property type="match status" value="1"/>
</dbReference>
<dbReference type="CDD" id="cd00534">
    <property type="entry name" value="DHNA_DHNTPE"/>
    <property type="match status" value="1"/>
</dbReference>